<dbReference type="OrthoDB" id="8156917at2"/>
<name>A0A4R4ZRH5_9ACTN</name>
<sequence length="133" mass="14249">MDLTRSQLLRSLVILGALIGLFALHGPGGQPEQPAASQMAVTLPLDAHGAIERLEQVAMTAPLTLAVDTSDHQHLLVPCALLIGSVLLLGLGLLLTRQRFGDVLLRSTGRRLPRLRAVVPDAPDLTRLCILRT</sequence>
<organism evidence="2 3">
    <name type="scientific">Kribbella antibiotica</name>
    <dbReference type="NCBI Taxonomy" id="190195"/>
    <lineage>
        <taxon>Bacteria</taxon>
        <taxon>Bacillati</taxon>
        <taxon>Actinomycetota</taxon>
        <taxon>Actinomycetes</taxon>
        <taxon>Propionibacteriales</taxon>
        <taxon>Kribbellaceae</taxon>
        <taxon>Kribbella</taxon>
    </lineage>
</organism>
<feature type="transmembrane region" description="Helical" evidence="1">
    <location>
        <begin position="75"/>
        <end position="96"/>
    </location>
</feature>
<dbReference type="EMBL" id="SMKX01000013">
    <property type="protein sequence ID" value="TDD61581.1"/>
    <property type="molecule type" value="Genomic_DNA"/>
</dbReference>
<dbReference type="Proteomes" id="UP000295124">
    <property type="component" value="Unassembled WGS sequence"/>
</dbReference>
<evidence type="ECO:0000313" key="2">
    <source>
        <dbReference type="EMBL" id="TDD61581.1"/>
    </source>
</evidence>
<protein>
    <submittedName>
        <fullName evidence="2">Uncharacterized protein</fullName>
    </submittedName>
</protein>
<reference evidence="2 3" key="1">
    <citation type="submission" date="2019-03" db="EMBL/GenBank/DDBJ databases">
        <title>Draft genome sequences of novel Actinobacteria.</title>
        <authorList>
            <person name="Sahin N."/>
            <person name="Ay H."/>
            <person name="Saygin H."/>
        </authorList>
    </citation>
    <scope>NUCLEOTIDE SEQUENCE [LARGE SCALE GENOMIC DNA]</scope>
    <source>
        <strain evidence="2 3">JCM 13523</strain>
    </source>
</reference>
<gene>
    <name evidence="2" type="ORF">E1263_06740</name>
</gene>
<evidence type="ECO:0000256" key="1">
    <source>
        <dbReference type="SAM" id="Phobius"/>
    </source>
</evidence>
<accession>A0A4R4ZRH5</accession>
<proteinExistence type="predicted"/>
<dbReference type="AlphaFoldDB" id="A0A4R4ZRH5"/>
<evidence type="ECO:0000313" key="3">
    <source>
        <dbReference type="Proteomes" id="UP000295124"/>
    </source>
</evidence>
<comment type="caution">
    <text evidence="2">The sequence shown here is derived from an EMBL/GenBank/DDBJ whole genome shotgun (WGS) entry which is preliminary data.</text>
</comment>
<dbReference type="RefSeq" id="WP_132166299.1">
    <property type="nucleotide sequence ID" value="NZ_SMKX01000013.1"/>
</dbReference>
<keyword evidence="1" id="KW-0812">Transmembrane</keyword>
<keyword evidence="1" id="KW-0472">Membrane</keyword>
<keyword evidence="1" id="KW-1133">Transmembrane helix</keyword>
<keyword evidence="3" id="KW-1185">Reference proteome</keyword>